<sequence length="382" mass="42777">MERLVKENLRSAKTLEKTLDYISVKERNVIAKHDRRSRDLGLELTNIKKTTLDLDYFEALTPRPSGPRRGSLPQIEGEVTKSPLSRRRLSIAAIPVTPKSTIKPPLASSEKIKPSNSSEAPSLAENGRGSKTSDTHKMVPSQTNNRTVANATNAAPYSNSEINSQAVLPKIEKQSLPEAANRQRGAQSSATIVFKHEDAEIKNRETGSTSTDDEEEEKKLRLIRARARRSSEPNISKHFVMAWQNGLGEAVARSYEDGDKAKQMNHHLEIVTEQDETETEVETRKEDPAQLKTTKNLAGVSNATQGQGYPRQRRKSEGDILKAAPQLIRLKEMAKYGQMYPKKTANDEVWDSVRKCRYIRGYDPPEMTQPADVNQFVFGKGK</sequence>
<feature type="region of interest" description="Disordered" evidence="1">
    <location>
        <begin position="60"/>
        <end position="157"/>
    </location>
</feature>
<protein>
    <submittedName>
        <fullName evidence="2">Uncharacterized protein</fullName>
    </submittedName>
</protein>
<feature type="region of interest" description="Disordered" evidence="1">
    <location>
        <begin position="176"/>
        <end position="217"/>
    </location>
</feature>
<name>A0A2C9K6L5_BIOGL</name>
<dbReference type="OrthoDB" id="6161313at2759"/>
<organism evidence="2 3">
    <name type="scientific">Biomphalaria glabrata</name>
    <name type="common">Bloodfluke planorb</name>
    <name type="synonym">Freshwater snail</name>
    <dbReference type="NCBI Taxonomy" id="6526"/>
    <lineage>
        <taxon>Eukaryota</taxon>
        <taxon>Metazoa</taxon>
        <taxon>Spiralia</taxon>
        <taxon>Lophotrochozoa</taxon>
        <taxon>Mollusca</taxon>
        <taxon>Gastropoda</taxon>
        <taxon>Heterobranchia</taxon>
        <taxon>Euthyneura</taxon>
        <taxon>Panpulmonata</taxon>
        <taxon>Hygrophila</taxon>
        <taxon>Lymnaeoidea</taxon>
        <taxon>Planorbidae</taxon>
        <taxon>Biomphalaria</taxon>
    </lineage>
</organism>
<accession>A0A2C9K6L5</accession>
<feature type="region of interest" description="Disordered" evidence="1">
    <location>
        <begin position="362"/>
        <end position="382"/>
    </location>
</feature>
<feature type="region of interest" description="Disordered" evidence="1">
    <location>
        <begin position="300"/>
        <end position="319"/>
    </location>
</feature>
<dbReference type="VEuPathDB" id="VectorBase:BGLAX_050373"/>
<gene>
    <name evidence="2" type="primary">106053282</name>
</gene>
<reference evidence="2" key="1">
    <citation type="submission" date="2020-05" db="UniProtKB">
        <authorList>
            <consortium name="EnsemblMetazoa"/>
        </authorList>
    </citation>
    <scope>IDENTIFICATION</scope>
    <source>
        <strain evidence="2">BB02</strain>
    </source>
</reference>
<dbReference type="KEGG" id="bgt:106053282"/>
<feature type="compositionally biased region" description="Low complexity" evidence="1">
    <location>
        <begin position="143"/>
        <end position="155"/>
    </location>
</feature>
<feature type="compositionally biased region" description="Basic and acidic residues" evidence="1">
    <location>
        <begin position="194"/>
        <end position="205"/>
    </location>
</feature>
<proteinExistence type="predicted"/>
<dbReference type="VEuPathDB" id="VectorBase:BGLB014108"/>
<evidence type="ECO:0000313" key="2">
    <source>
        <dbReference type="EnsemblMetazoa" id="BGLB014108-PB"/>
    </source>
</evidence>
<evidence type="ECO:0000256" key="1">
    <source>
        <dbReference type="SAM" id="MobiDB-lite"/>
    </source>
</evidence>
<evidence type="ECO:0000313" key="3">
    <source>
        <dbReference type="Proteomes" id="UP000076420"/>
    </source>
</evidence>
<dbReference type="STRING" id="6526.A0A2C9K6L5"/>
<dbReference type="Proteomes" id="UP000076420">
    <property type="component" value="Unassembled WGS sequence"/>
</dbReference>
<dbReference type="EnsemblMetazoa" id="BGLB014108-RB">
    <property type="protein sequence ID" value="BGLB014108-PB"/>
    <property type="gene ID" value="BGLB014108"/>
</dbReference>
<dbReference type="AlphaFoldDB" id="A0A2C9K6L5"/>